<dbReference type="InterPro" id="IPR004412">
    <property type="entry name" value="GatA"/>
</dbReference>
<keyword evidence="7" id="KW-0808">Transferase</keyword>
<dbReference type="GO" id="GO:0016740">
    <property type="term" value="F:transferase activity"/>
    <property type="evidence" value="ECO:0007669"/>
    <property type="project" value="UniProtKB-KW"/>
</dbReference>
<evidence type="ECO:0000256" key="2">
    <source>
        <dbReference type="ARBA" id="ARBA00022741"/>
    </source>
</evidence>
<comment type="catalytic activity">
    <reaction evidence="5">
        <text>L-glutamyl-tRNA(Gln) + L-glutamine + ATP + H2O = L-glutaminyl-tRNA(Gln) + L-glutamate + ADP + phosphate + H(+)</text>
        <dbReference type="Rhea" id="RHEA:17521"/>
        <dbReference type="Rhea" id="RHEA-COMP:9681"/>
        <dbReference type="Rhea" id="RHEA-COMP:9684"/>
        <dbReference type="ChEBI" id="CHEBI:15377"/>
        <dbReference type="ChEBI" id="CHEBI:15378"/>
        <dbReference type="ChEBI" id="CHEBI:29985"/>
        <dbReference type="ChEBI" id="CHEBI:30616"/>
        <dbReference type="ChEBI" id="CHEBI:43474"/>
        <dbReference type="ChEBI" id="CHEBI:58359"/>
        <dbReference type="ChEBI" id="CHEBI:78520"/>
        <dbReference type="ChEBI" id="CHEBI:78521"/>
        <dbReference type="ChEBI" id="CHEBI:456216"/>
        <dbReference type="EC" id="6.3.5.7"/>
    </reaction>
</comment>
<reference evidence="7 9" key="2">
    <citation type="journal article" date="2019" name="Nat. Microbiol.">
        <title>Wide diversity of methane and short-chain alkane metabolisms in uncultured archaea.</title>
        <authorList>
            <person name="Borrel G."/>
            <person name="Adam P.S."/>
            <person name="McKay L.J."/>
            <person name="Chen L.X."/>
            <person name="Sierra-Garcia I.N."/>
            <person name="Sieber C.M."/>
            <person name="Letourneur Q."/>
            <person name="Ghozlane A."/>
            <person name="Andersen G.L."/>
            <person name="Li W.J."/>
            <person name="Hallam S.J."/>
            <person name="Muyzer G."/>
            <person name="de Oliveira V.M."/>
            <person name="Inskeep W.P."/>
            <person name="Banfield J.F."/>
            <person name="Gribaldo S."/>
        </authorList>
    </citation>
    <scope>NUCLEOTIDE SEQUENCE [LARGE SCALE GENOMIC DNA]</scope>
    <source>
        <strain evidence="7">Verst-YHS</strain>
    </source>
</reference>
<dbReference type="GO" id="GO:0006412">
    <property type="term" value="P:translation"/>
    <property type="evidence" value="ECO:0007669"/>
    <property type="project" value="UniProtKB-UniRule"/>
</dbReference>
<comment type="similarity">
    <text evidence="5">Belongs to the amidase family. GatA subfamily.</text>
</comment>
<dbReference type="HAMAP" id="MF_00120">
    <property type="entry name" value="GatA"/>
    <property type="match status" value="1"/>
</dbReference>
<dbReference type="GO" id="GO:0050567">
    <property type="term" value="F:glutaminyl-tRNA synthase (glutamine-hydrolyzing) activity"/>
    <property type="evidence" value="ECO:0007669"/>
    <property type="project" value="UniProtKB-UniRule"/>
</dbReference>
<sequence>MRILDLTLFELINSIENGDIIWEDVIDAYFERIKKYDEEVRAYITINEKIKNERHNNGILKGIPIAIKDNICTKGLRTTCGSKILENYIPPYDATVIKKLKEAGAVIIGKTNMDEFAMGSSTENSAFFISRNPWDKTRVPGGSSGGSAIAVIMKEAVAALGSDTGGSIRCPASFCGIVGLKPTYGLVSRFGLIAFANSLEQIGPMTRDVRDCAFLLNIIAGYDEMDGTSINRPNEDYLKYLNKDIKGMRIGIPKEFFGEGTDENVIKEIWKSIHILENLGVKYEETSLPMVKYALPAYYLIAMSEASSNLARYDGIRYGVRIDEEGMDWSTAFSYNRKLFGKEVKRRIILGAFALSAGFYEEYYVKALKIRTLIRKDFERAFKEFDVLITPTMPITAFKIGEKIHDPLAMYMIDIDTIPVNLAGLPAISIPCGFSNGLPVGLQIIAPPLMEGKIFSIAKKLEEELNLRMWEKL</sequence>
<evidence type="ECO:0000313" key="9">
    <source>
        <dbReference type="Proteomes" id="UP000316080"/>
    </source>
</evidence>
<keyword evidence="4 5" id="KW-0648">Protein biosynthesis</keyword>
<organism evidence="7 9">
    <name type="scientific">Thermoproteota archaeon</name>
    <dbReference type="NCBI Taxonomy" id="2056631"/>
    <lineage>
        <taxon>Archaea</taxon>
        <taxon>Thermoproteota</taxon>
    </lineage>
</organism>
<comment type="subunit">
    <text evidence="5">Heterotrimer of A, B and C subunits.</text>
</comment>
<feature type="active site" description="Acyl-ester intermediate" evidence="5">
    <location>
        <position position="167"/>
    </location>
</feature>
<evidence type="ECO:0000259" key="6">
    <source>
        <dbReference type="Pfam" id="PF01425"/>
    </source>
</evidence>
<protein>
    <recommendedName>
        <fullName evidence="5">Glutamyl-tRNA(Gln) amidotransferase subunit A</fullName>
        <shortName evidence="5">Glu-ADT subunit A</shortName>
        <ecNumber evidence="5">6.3.5.7</ecNumber>
    </recommendedName>
</protein>
<dbReference type="NCBIfam" id="TIGR00132">
    <property type="entry name" value="gatA"/>
    <property type="match status" value="1"/>
</dbReference>
<dbReference type="InterPro" id="IPR000120">
    <property type="entry name" value="Amidase"/>
</dbReference>
<dbReference type="Gene3D" id="3.90.1300.10">
    <property type="entry name" value="Amidase signature (AS) domain"/>
    <property type="match status" value="1"/>
</dbReference>
<dbReference type="GO" id="GO:0005524">
    <property type="term" value="F:ATP binding"/>
    <property type="evidence" value="ECO:0007669"/>
    <property type="project" value="UniProtKB-KW"/>
</dbReference>
<feature type="active site" description="Charge relay system" evidence="5">
    <location>
        <position position="143"/>
    </location>
</feature>
<feature type="domain" description="Amidase" evidence="6">
    <location>
        <begin position="24"/>
        <end position="453"/>
    </location>
</feature>
<name>A0A520KH30_9CREN</name>
<evidence type="ECO:0000256" key="3">
    <source>
        <dbReference type="ARBA" id="ARBA00022840"/>
    </source>
</evidence>
<dbReference type="Pfam" id="PF01425">
    <property type="entry name" value="Amidase"/>
    <property type="match status" value="1"/>
</dbReference>
<keyword evidence="3 5" id="KW-0067">ATP-binding</keyword>
<dbReference type="Proteomes" id="UP000316080">
    <property type="component" value="Unassembled WGS sequence"/>
</dbReference>
<dbReference type="GO" id="GO:0030956">
    <property type="term" value="C:glutamyl-tRNA(Gln) amidotransferase complex"/>
    <property type="evidence" value="ECO:0007669"/>
    <property type="project" value="InterPro"/>
</dbReference>
<dbReference type="SUPFAM" id="SSF75304">
    <property type="entry name" value="Amidase signature (AS) enzymes"/>
    <property type="match status" value="1"/>
</dbReference>
<evidence type="ECO:0000313" key="10">
    <source>
        <dbReference type="Proteomes" id="UP000317265"/>
    </source>
</evidence>
<comment type="caution">
    <text evidence="7">The sequence shown here is derived from an EMBL/GenBank/DDBJ whole genome shotgun (WGS) entry which is preliminary data.</text>
</comment>
<dbReference type="AlphaFoldDB" id="A0A520KH30"/>
<dbReference type="InterPro" id="IPR023631">
    <property type="entry name" value="Amidase_dom"/>
</dbReference>
<accession>A0A520KH30</accession>
<reference evidence="8 10" key="1">
    <citation type="journal article" date="2019" name="Nat. Microbiol.">
        <title>Expanding anaerobic alkane metabolism in the domain of Archaea.</title>
        <authorList>
            <person name="Wang Y."/>
            <person name="Wegener G."/>
            <person name="Hou J."/>
            <person name="Wang F."/>
            <person name="Xiao X."/>
        </authorList>
    </citation>
    <scope>NUCLEOTIDE SEQUENCE [LARGE SCALE GENOMIC DNA]</scope>
    <source>
        <strain evidence="8">WYZ-LMO11</strain>
    </source>
</reference>
<evidence type="ECO:0000313" key="7">
    <source>
        <dbReference type="EMBL" id="RZN57842.1"/>
    </source>
</evidence>
<comment type="function">
    <text evidence="5">Allows the formation of correctly charged Gln-tRNA(Gln) through the transamidation of misacylated Glu-tRNA(Gln) in organisms which lack glutaminyl-tRNA synthetase. The reaction takes place in the presence of glutamine and ATP through an activated gamma-phospho-Glu-tRNA(Gln).</text>
</comment>
<dbReference type="EMBL" id="RXIH01000001">
    <property type="protein sequence ID" value="RZN57842.1"/>
    <property type="molecule type" value="Genomic_DNA"/>
</dbReference>
<evidence type="ECO:0000256" key="4">
    <source>
        <dbReference type="ARBA" id="ARBA00022917"/>
    </source>
</evidence>
<gene>
    <name evidence="5 7" type="primary">gatA</name>
    <name evidence="8" type="ORF">DSO09_05435</name>
    <name evidence="7" type="ORF">EF809_00070</name>
</gene>
<feature type="active site" description="Charge relay system" evidence="5">
    <location>
        <position position="68"/>
    </location>
</feature>
<evidence type="ECO:0000313" key="8">
    <source>
        <dbReference type="EMBL" id="TDA37950.1"/>
    </source>
</evidence>
<dbReference type="PANTHER" id="PTHR11895">
    <property type="entry name" value="TRANSAMIDASE"/>
    <property type="match status" value="1"/>
</dbReference>
<dbReference type="InterPro" id="IPR036928">
    <property type="entry name" value="AS_sf"/>
</dbReference>
<proteinExistence type="inferred from homology"/>
<dbReference type="Proteomes" id="UP000317265">
    <property type="component" value="Unassembled WGS sequence"/>
</dbReference>
<keyword evidence="1 5" id="KW-0436">Ligase</keyword>
<dbReference type="EMBL" id="QNVI01000061">
    <property type="protein sequence ID" value="TDA37950.1"/>
    <property type="molecule type" value="Genomic_DNA"/>
</dbReference>
<evidence type="ECO:0000256" key="1">
    <source>
        <dbReference type="ARBA" id="ARBA00022598"/>
    </source>
</evidence>
<dbReference type="EC" id="6.3.5.7" evidence="5"/>
<dbReference type="PANTHER" id="PTHR11895:SF7">
    <property type="entry name" value="GLUTAMYL-TRNA(GLN) AMIDOTRANSFERASE SUBUNIT A, MITOCHONDRIAL"/>
    <property type="match status" value="1"/>
</dbReference>
<evidence type="ECO:0000256" key="5">
    <source>
        <dbReference type="HAMAP-Rule" id="MF_00120"/>
    </source>
</evidence>
<keyword evidence="2 5" id="KW-0547">Nucleotide-binding</keyword>